<keyword evidence="3" id="KW-1185">Reference proteome</keyword>
<evidence type="ECO:0000313" key="3">
    <source>
        <dbReference type="Proteomes" id="UP000313359"/>
    </source>
</evidence>
<evidence type="ECO:0000256" key="1">
    <source>
        <dbReference type="SAM" id="MobiDB-lite"/>
    </source>
</evidence>
<sequence>MSRGLAFVEKMEGRRNIFTYAFSHPRTPHHPGQPMQREDTQALLSAYLSILERKEEKKRKEKPSRKDEGLRINVIEQCLQYHSNGEQIPRTPPSGYERDIVVRPCGTPGTRPTPPPQLLPPAGPYQYEINDPDGEFLDLRWEECTADVFLGATAAQKGFTLQASEKKRSSFDRLSETCSVVHNIRTPLRRVVTAVTDPHAIEYWVYLARVEGERIEARAEARARVEAERLQAVAESQFNGETSDDEQEDYQDEAEDNAEEGKAEEIFDFLLVALQESAENEQIDGESGEEFDGICHGEELEWDSDSDSDWDSGKLDVPDDVESG</sequence>
<feature type="region of interest" description="Disordered" evidence="1">
    <location>
        <begin position="278"/>
        <end position="324"/>
    </location>
</feature>
<feature type="compositionally biased region" description="Acidic residues" evidence="1">
    <location>
        <begin position="278"/>
        <end position="292"/>
    </location>
</feature>
<dbReference type="Proteomes" id="UP000313359">
    <property type="component" value="Unassembled WGS sequence"/>
</dbReference>
<protein>
    <submittedName>
        <fullName evidence="2">Uncharacterized protein</fullName>
    </submittedName>
</protein>
<dbReference type="OrthoDB" id="10646642at2759"/>
<evidence type="ECO:0000313" key="2">
    <source>
        <dbReference type="EMBL" id="RPD55024.1"/>
    </source>
</evidence>
<name>A0A5C2RUL9_9APHY</name>
<organism evidence="2 3">
    <name type="scientific">Lentinus tigrinus ALCF2SS1-6</name>
    <dbReference type="NCBI Taxonomy" id="1328759"/>
    <lineage>
        <taxon>Eukaryota</taxon>
        <taxon>Fungi</taxon>
        <taxon>Dikarya</taxon>
        <taxon>Basidiomycota</taxon>
        <taxon>Agaricomycotina</taxon>
        <taxon>Agaricomycetes</taxon>
        <taxon>Polyporales</taxon>
        <taxon>Polyporaceae</taxon>
        <taxon>Lentinus</taxon>
    </lineage>
</organism>
<reference evidence="2" key="1">
    <citation type="journal article" date="2018" name="Genome Biol. Evol.">
        <title>Genomics and development of Lentinus tigrinus, a white-rot wood-decaying mushroom with dimorphic fruiting bodies.</title>
        <authorList>
            <person name="Wu B."/>
            <person name="Xu Z."/>
            <person name="Knudson A."/>
            <person name="Carlson A."/>
            <person name="Chen N."/>
            <person name="Kovaka S."/>
            <person name="LaButti K."/>
            <person name="Lipzen A."/>
            <person name="Pennachio C."/>
            <person name="Riley R."/>
            <person name="Schakwitz W."/>
            <person name="Umezawa K."/>
            <person name="Ohm R.A."/>
            <person name="Grigoriev I.V."/>
            <person name="Nagy L.G."/>
            <person name="Gibbons J."/>
            <person name="Hibbett D."/>
        </authorList>
    </citation>
    <scope>NUCLEOTIDE SEQUENCE [LARGE SCALE GENOMIC DNA]</scope>
    <source>
        <strain evidence="2">ALCF2SS1-6</strain>
    </source>
</reference>
<feature type="compositionally biased region" description="Acidic residues" evidence="1">
    <location>
        <begin position="300"/>
        <end position="310"/>
    </location>
</feature>
<feature type="compositionally biased region" description="Acidic residues" evidence="1">
    <location>
        <begin position="242"/>
        <end position="258"/>
    </location>
</feature>
<proteinExistence type="predicted"/>
<accession>A0A5C2RUL9</accession>
<feature type="region of interest" description="Disordered" evidence="1">
    <location>
        <begin position="233"/>
        <end position="261"/>
    </location>
</feature>
<dbReference type="AlphaFoldDB" id="A0A5C2RUL9"/>
<dbReference type="EMBL" id="ML122299">
    <property type="protein sequence ID" value="RPD55024.1"/>
    <property type="molecule type" value="Genomic_DNA"/>
</dbReference>
<gene>
    <name evidence="2" type="ORF">L227DRAFT_566909</name>
</gene>